<sequence>MSPTVESITHAMREKTSGTDYEFPYGKSTVRRLLRSMEFSHKRVQRKPTRAEACDIIAWTYPYIEQIRELCLQGYSDVYLDETWYDSYMCRMKNWTDNSENCLVPMSGAKGDRIVIVHCGGRFGFIDGALAVTHKKMANAPADYHGTMNSAIIKE</sequence>
<protein>
    <submittedName>
        <fullName evidence="1">Uncharacterized protein</fullName>
    </submittedName>
</protein>
<proteinExistence type="predicted"/>
<name>A0ABQ8TT27_PERAM</name>
<dbReference type="PANTHER" id="PTHR33939">
    <property type="entry name" value="PROTEIN CBG22215"/>
    <property type="match status" value="1"/>
</dbReference>
<evidence type="ECO:0000313" key="1">
    <source>
        <dbReference type="EMBL" id="KAJ4448835.1"/>
    </source>
</evidence>
<gene>
    <name evidence="1" type="ORF">ANN_00226</name>
</gene>
<dbReference type="PANTHER" id="PTHR33939:SF1">
    <property type="entry name" value="DUF4371 DOMAIN-CONTAINING PROTEIN"/>
    <property type="match status" value="1"/>
</dbReference>
<organism evidence="1 2">
    <name type="scientific">Periplaneta americana</name>
    <name type="common">American cockroach</name>
    <name type="synonym">Blatta americana</name>
    <dbReference type="NCBI Taxonomy" id="6978"/>
    <lineage>
        <taxon>Eukaryota</taxon>
        <taxon>Metazoa</taxon>
        <taxon>Ecdysozoa</taxon>
        <taxon>Arthropoda</taxon>
        <taxon>Hexapoda</taxon>
        <taxon>Insecta</taxon>
        <taxon>Pterygota</taxon>
        <taxon>Neoptera</taxon>
        <taxon>Polyneoptera</taxon>
        <taxon>Dictyoptera</taxon>
        <taxon>Blattodea</taxon>
        <taxon>Blattoidea</taxon>
        <taxon>Blattidae</taxon>
        <taxon>Blattinae</taxon>
        <taxon>Periplaneta</taxon>
    </lineage>
</organism>
<evidence type="ECO:0000313" key="2">
    <source>
        <dbReference type="Proteomes" id="UP001148838"/>
    </source>
</evidence>
<keyword evidence="2" id="KW-1185">Reference proteome</keyword>
<comment type="caution">
    <text evidence="1">The sequence shown here is derived from an EMBL/GenBank/DDBJ whole genome shotgun (WGS) entry which is preliminary data.</text>
</comment>
<dbReference type="Proteomes" id="UP001148838">
    <property type="component" value="Unassembled WGS sequence"/>
</dbReference>
<reference evidence="1 2" key="1">
    <citation type="journal article" date="2022" name="Allergy">
        <title>Genome assembly and annotation of Periplaneta americana reveal a comprehensive cockroach allergen profile.</title>
        <authorList>
            <person name="Wang L."/>
            <person name="Xiong Q."/>
            <person name="Saelim N."/>
            <person name="Wang L."/>
            <person name="Nong W."/>
            <person name="Wan A.T."/>
            <person name="Shi M."/>
            <person name="Liu X."/>
            <person name="Cao Q."/>
            <person name="Hui J.H.L."/>
            <person name="Sookrung N."/>
            <person name="Leung T.F."/>
            <person name="Tungtrongchitr A."/>
            <person name="Tsui S.K.W."/>
        </authorList>
    </citation>
    <scope>NUCLEOTIDE SEQUENCE [LARGE SCALE GENOMIC DNA]</scope>
    <source>
        <strain evidence="1">PWHHKU_190912</strain>
    </source>
</reference>
<dbReference type="EMBL" id="JAJSOF020000003">
    <property type="protein sequence ID" value="KAJ4448835.1"/>
    <property type="molecule type" value="Genomic_DNA"/>
</dbReference>
<accession>A0ABQ8TT27</accession>